<keyword evidence="2" id="KW-1185">Reference proteome</keyword>
<accession>A0A392UAQ8</accession>
<sequence length="32" mass="3723">MVAMSLEVPEVKRRAHAITLDFFSQITVTYIR</sequence>
<evidence type="ECO:0000313" key="2">
    <source>
        <dbReference type="Proteomes" id="UP000265520"/>
    </source>
</evidence>
<proteinExistence type="predicted"/>
<dbReference type="AlphaFoldDB" id="A0A392UAQ8"/>
<dbReference type="EMBL" id="LXQA010779076">
    <property type="protein sequence ID" value="MCI70601.1"/>
    <property type="molecule type" value="Genomic_DNA"/>
</dbReference>
<reference evidence="1 2" key="1">
    <citation type="journal article" date="2018" name="Front. Plant Sci.">
        <title>Red Clover (Trifolium pratense) and Zigzag Clover (T. medium) - A Picture of Genomic Similarities and Differences.</title>
        <authorList>
            <person name="Dluhosova J."/>
            <person name="Istvanek J."/>
            <person name="Nedelnik J."/>
            <person name="Repkova J."/>
        </authorList>
    </citation>
    <scope>NUCLEOTIDE SEQUENCE [LARGE SCALE GENOMIC DNA]</scope>
    <source>
        <strain evidence="2">cv. 10/8</strain>
        <tissue evidence="1">Leaf</tissue>
    </source>
</reference>
<organism evidence="1 2">
    <name type="scientific">Trifolium medium</name>
    <dbReference type="NCBI Taxonomy" id="97028"/>
    <lineage>
        <taxon>Eukaryota</taxon>
        <taxon>Viridiplantae</taxon>
        <taxon>Streptophyta</taxon>
        <taxon>Embryophyta</taxon>
        <taxon>Tracheophyta</taxon>
        <taxon>Spermatophyta</taxon>
        <taxon>Magnoliopsida</taxon>
        <taxon>eudicotyledons</taxon>
        <taxon>Gunneridae</taxon>
        <taxon>Pentapetalae</taxon>
        <taxon>rosids</taxon>
        <taxon>fabids</taxon>
        <taxon>Fabales</taxon>
        <taxon>Fabaceae</taxon>
        <taxon>Papilionoideae</taxon>
        <taxon>50 kb inversion clade</taxon>
        <taxon>NPAAA clade</taxon>
        <taxon>Hologalegina</taxon>
        <taxon>IRL clade</taxon>
        <taxon>Trifolieae</taxon>
        <taxon>Trifolium</taxon>
    </lineage>
</organism>
<name>A0A392UAQ8_9FABA</name>
<feature type="non-terminal residue" evidence="1">
    <location>
        <position position="32"/>
    </location>
</feature>
<protein>
    <submittedName>
        <fullName evidence="1">Uncharacterized protein</fullName>
    </submittedName>
</protein>
<comment type="caution">
    <text evidence="1">The sequence shown here is derived from an EMBL/GenBank/DDBJ whole genome shotgun (WGS) entry which is preliminary data.</text>
</comment>
<dbReference type="Proteomes" id="UP000265520">
    <property type="component" value="Unassembled WGS sequence"/>
</dbReference>
<evidence type="ECO:0000313" key="1">
    <source>
        <dbReference type="EMBL" id="MCI70601.1"/>
    </source>
</evidence>